<evidence type="ECO:0000313" key="3">
    <source>
        <dbReference type="EMBL" id="MBB4567309.1"/>
    </source>
</evidence>
<dbReference type="RefSeq" id="WP_028751217.1">
    <property type="nucleotide sequence ID" value="NZ_JACIIG010000003.1"/>
</dbReference>
<name>A0A7W6ZRC1_9HYPH</name>
<feature type="compositionally biased region" description="Low complexity" evidence="1">
    <location>
        <begin position="481"/>
        <end position="503"/>
    </location>
</feature>
<dbReference type="Pfam" id="PF02120">
    <property type="entry name" value="Flg_hook"/>
    <property type="match status" value="1"/>
</dbReference>
<proteinExistence type="predicted"/>
<dbReference type="OrthoDB" id="8117459at2"/>
<reference evidence="3 4" key="1">
    <citation type="submission" date="2020-08" db="EMBL/GenBank/DDBJ databases">
        <title>Genomic Encyclopedia of Type Strains, Phase IV (KMG-V): Genome sequencing to study the core and pangenomes of soil and plant-associated prokaryotes.</title>
        <authorList>
            <person name="Whitman W."/>
        </authorList>
    </citation>
    <scope>NUCLEOTIDE SEQUENCE [LARGE SCALE GENOMIC DNA]</scope>
    <source>
        <strain evidence="3 4">SEMIA 492</strain>
    </source>
</reference>
<dbReference type="Proteomes" id="UP000543836">
    <property type="component" value="Unassembled WGS sequence"/>
</dbReference>
<keyword evidence="4" id="KW-1185">Reference proteome</keyword>
<dbReference type="CDD" id="cd17470">
    <property type="entry name" value="T3SS_Flik_C"/>
    <property type="match status" value="1"/>
</dbReference>
<feature type="region of interest" description="Disordered" evidence="1">
    <location>
        <begin position="197"/>
        <end position="235"/>
    </location>
</feature>
<dbReference type="InterPro" id="IPR038610">
    <property type="entry name" value="FliK-like_C_sf"/>
</dbReference>
<evidence type="ECO:0000313" key="4">
    <source>
        <dbReference type="Proteomes" id="UP000543836"/>
    </source>
</evidence>
<evidence type="ECO:0000256" key="1">
    <source>
        <dbReference type="SAM" id="MobiDB-lite"/>
    </source>
</evidence>
<evidence type="ECO:0000259" key="2">
    <source>
        <dbReference type="Pfam" id="PF02120"/>
    </source>
</evidence>
<feature type="compositionally biased region" description="Basic and acidic residues" evidence="1">
    <location>
        <begin position="25"/>
        <end position="34"/>
    </location>
</feature>
<accession>A0A7W6ZRC1</accession>
<feature type="region of interest" description="Disordered" evidence="1">
    <location>
        <begin position="20"/>
        <end position="95"/>
    </location>
</feature>
<dbReference type="InterPro" id="IPR021136">
    <property type="entry name" value="Flagellar_hook_control-like_C"/>
</dbReference>
<feature type="compositionally biased region" description="Low complexity" evidence="1">
    <location>
        <begin position="60"/>
        <end position="74"/>
    </location>
</feature>
<organism evidence="3 4">
    <name type="scientific">Rhizobium leucaenae</name>
    <dbReference type="NCBI Taxonomy" id="29450"/>
    <lineage>
        <taxon>Bacteria</taxon>
        <taxon>Pseudomonadati</taxon>
        <taxon>Pseudomonadota</taxon>
        <taxon>Alphaproteobacteria</taxon>
        <taxon>Hyphomicrobiales</taxon>
        <taxon>Rhizobiaceae</taxon>
        <taxon>Rhizobium/Agrobacterium group</taxon>
        <taxon>Rhizobium</taxon>
    </lineage>
</organism>
<comment type="caution">
    <text evidence="3">The sequence shown here is derived from an EMBL/GenBank/DDBJ whole genome shotgun (WGS) entry which is preliminary data.</text>
</comment>
<sequence length="553" mass="55603">MMDIGIASAPPGADLVAVAKGGRSAKQDDSDGKGFLDALTSSRGNGRKSDTTAQDDTDTTDAATGTDSGTDADANTVKNSAGDPTATAPATDDSGIGAGMIDPSAANIAALADLAKGSKQPGVAKLPQGADAALSKSLVDLQKPAEVDTDIASADKAQATPASNADAAKILGQAQAQTSDQLDDIAAQQLADVIAGNQPAQSNGDGKTQAPGKTSKTTSTDDDGKDSATQGMQSSGAASDALSLLNVPQTAAGVIAAAPQNAANVFAGADTKTQAEPDQPLPKLADVALKDASANATDADTTPSVAADATATAQTFRLVRADGRGGALEMSISKTSSDDTAQVDVKASSGGNAETVTVLDSRRYLGLAANSNAALVTNALAGDGEWSGAMQPASALSNAASWTSTGKVVNTLKIQLHPNDLGQVTATMRLSGDQLSVDLKVQTSEAYRQLHADQSHMVDALRAQGYQVDNITVTLASNADQQSDSGRQSGFQGQSQQQSLLNQGQGGDARPRGQSYSGQQANGNDGNRGSSERGTEDGAAGTAQRLRSGDVYL</sequence>
<protein>
    <submittedName>
        <fullName evidence="3">Chemotaxis protein MotD</fullName>
    </submittedName>
</protein>
<dbReference type="EMBL" id="JACIIG010000003">
    <property type="protein sequence ID" value="MBB4567309.1"/>
    <property type="molecule type" value="Genomic_DNA"/>
</dbReference>
<dbReference type="Gene3D" id="3.30.750.140">
    <property type="match status" value="1"/>
</dbReference>
<dbReference type="AlphaFoldDB" id="A0A7W6ZRC1"/>
<gene>
    <name evidence="3" type="ORF">GGE60_001412</name>
</gene>
<feature type="region of interest" description="Disordered" evidence="1">
    <location>
        <begin position="479"/>
        <end position="553"/>
    </location>
</feature>
<feature type="domain" description="Flagellar hook-length control protein-like C-terminal" evidence="2">
    <location>
        <begin position="405"/>
        <end position="481"/>
    </location>
</feature>
<feature type="compositionally biased region" description="Polar residues" evidence="1">
    <location>
        <begin position="514"/>
        <end position="529"/>
    </location>
</feature>
<feature type="compositionally biased region" description="Low complexity" evidence="1">
    <location>
        <begin position="83"/>
        <end position="93"/>
    </location>
</feature>